<dbReference type="OrthoDB" id="422423at2"/>
<feature type="domain" description="DUF1400" evidence="4">
    <location>
        <begin position="21"/>
        <end position="143"/>
    </location>
</feature>
<keyword evidence="1 5" id="KW-0378">Hydrolase</keyword>
<proteinExistence type="predicted"/>
<dbReference type="AlphaFoldDB" id="A0A2T1M362"/>
<dbReference type="EMBL" id="PXOH01000001">
    <property type="protein sequence ID" value="PSF39265.1"/>
    <property type="molecule type" value="Genomic_DNA"/>
</dbReference>
<keyword evidence="3" id="KW-0443">Lipid metabolism</keyword>
<evidence type="ECO:0000256" key="1">
    <source>
        <dbReference type="ARBA" id="ARBA00022801"/>
    </source>
</evidence>
<evidence type="ECO:0000256" key="3">
    <source>
        <dbReference type="ARBA" id="ARBA00023098"/>
    </source>
</evidence>
<dbReference type="InterPro" id="IPR010802">
    <property type="entry name" value="DUF1400"/>
</dbReference>
<keyword evidence="6" id="KW-1185">Reference proteome</keyword>
<dbReference type="RefSeq" id="WP_106454888.1">
    <property type="nucleotide sequence ID" value="NZ_PXOH01000001.1"/>
</dbReference>
<accession>A0A2T1M362</accession>
<reference evidence="5 6" key="1">
    <citation type="submission" date="2018-03" db="EMBL/GenBank/DDBJ databases">
        <title>The ancient ancestry and fast evolution of plastids.</title>
        <authorList>
            <person name="Moore K.R."/>
            <person name="Magnabosco C."/>
            <person name="Momper L."/>
            <person name="Gold D.A."/>
            <person name="Bosak T."/>
            <person name="Fournier G.P."/>
        </authorList>
    </citation>
    <scope>NUCLEOTIDE SEQUENCE [LARGE SCALE GENOMIC DNA]</scope>
    <source>
        <strain evidence="5 6">CCALA 016</strain>
    </source>
</reference>
<evidence type="ECO:0000256" key="2">
    <source>
        <dbReference type="ARBA" id="ARBA00022963"/>
    </source>
</evidence>
<evidence type="ECO:0000313" key="6">
    <source>
        <dbReference type="Proteomes" id="UP000239001"/>
    </source>
</evidence>
<dbReference type="InterPro" id="IPR017395">
    <property type="entry name" value="Chlorophyllase-like"/>
</dbReference>
<sequence length="540" mass="59884">MIKALTLSVFTTILTALPVFAAGEILVSYGPWKGSIRVESLETFAKDGTVNSNLRFYMRSLNREQREQFRQALVKQVNVSPVLLSRFFNSALGADILARAGRGITIQGGSNGKFALRSAIIKAAFEPEGLTLLNVLRNFPTNMQLQGEYLIGLSNTVDLIVEATNYFTAQMGEIATQQAESSTVDFSKLPELRNKGSFQVRQETLTLTDASRKRTFYMILITPETYRSGKTPVVIISHGLASRPEDFADLGKHLASYGFVVALPQHPGSDFQQKLNLLNGLSREVFEKSEFYDRPKDISFVIDELERRNQAKFGGRLDLENVGVVGHSFGGYGALAVAGAEINLDYLKSVCDQPFSGLNVSLLLQCRALDVSFPTYQFRDPRVKAVIGKNPVNSTIFGQSGLAQIQIPVMITGGNYDPATPFVLEQVRAFTWLTTPDKYLALAEGQAHVDFSQLDAGITQVLDSMPGLILPDADLLNSYRDPIVVAFFEVYLAKNEQFKPFLTSAYGKYLSQDQKFRFLLIDASAQPILQESLSTFQRRR</sequence>
<dbReference type="PANTHER" id="PTHR10272">
    <property type="entry name" value="PLATELET-ACTIVATING FACTOR ACETYLHYDROLASE"/>
    <property type="match status" value="1"/>
</dbReference>
<dbReference type="GO" id="GO:0003847">
    <property type="term" value="F:1-alkyl-2-acetylglycerophosphocholine esterase activity"/>
    <property type="evidence" value="ECO:0007669"/>
    <property type="project" value="TreeGrafter"/>
</dbReference>
<evidence type="ECO:0000313" key="5">
    <source>
        <dbReference type="EMBL" id="PSF39265.1"/>
    </source>
</evidence>
<protein>
    <submittedName>
        <fullName evidence="5">Dienelactone hydrolase</fullName>
    </submittedName>
</protein>
<dbReference type="GO" id="GO:0016042">
    <property type="term" value="P:lipid catabolic process"/>
    <property type="evidence" value="ECO:0007669"/>
    <property type="project" value="UniProtKB-KW"/>
</dbReference>
<dbReference type="SUPFAM" id="SSF53474">
    <property type="entry name" value="alpha/beta-Hydrolases"/>
    <property type="match status" value="1"/>
</dbReference>
<reference evidence="5 6" key="2">
    <citation type="submission" date="2018-03" db="EMBL/GenBank/DDBJ databases">
        <authorList>
            <person name="Keele B.F."/>
        </authorList>
    </citation>
    <scope>NUCLEOTIDE SEQUENCE [LARGE SCALE GENOMIC DNA]</scope>
    <source>
        <strain evidence="5 6">CCALA 016</strain>
    </source>
</reference>
<dbReference type="Pfam" id="PF07176">
    <property type="entry name" value="DUF1400"/>
    <property type="match status" value="1"/>
</dbReference>
<name>A0A2T1M362_9CHRO</name>
<dbReference type="Gene3D" id="3.40.50.1820">
    <property type="entry name" value="alpha/beta hydrolase"/>
    <property type="match status" value="1"/>
</dbReference>
<dbReference type="PANTHER" id="PTHR10272:SF13">
    <property type="entry name" value="POLY(ETHYLENE TEREPHTHALATE) HYDROLASE"/>
    <property type="match status" value="1"/>
</dbReference>
<keyword evidence="2" id="KW-0442">Lipid degradation</keyword>
<comment type="caution">
    <text evidence="5">The sequence shown here is derived from an EMBL/GenBank/DDBJ whole genome shotgun (WGS) entry which is preliminary data.</text>
</comment>
<evidence type="ECO:0000259" key="4">
    <source>
        <dbReference type="Pfam" id="PF07176"/>
    </source>
</evidence>
<organism evidence="5 6">
    <name type="scientific">Aphanothece hegewaldii CCALA 016</name>
    <dbReference type="NCBI Taxonomy" id="2107694"/>
    <lineage>
        <taxon>Bacteria</taxon>
        <taxon>Bacillati</taxon>
        <taxon>Cyanobacteriota</taxon>
        <taxon>Cyanophyceae</taxon>
        <taxon>Oscillatoriophycideae</taxon>
        <taxon>Chroococcales</taxon>
        <taxon>Aphanothecaceae</taxon>
        <taxon>Aphanothece</taxon>
    </lineage>
</organism>
<dbReference type="Proteomes" id="UP000239001">
    <property type="component" value="Unassembled WGS sequence"/>
</dbReference>
<dbReference type="InterPro" id="IPR029058">
    <property type="entry name" value="AB_hydrolase_fold"/>
</dbReference>
<dbReference type="Pfam" id="PF07224">
    <property type="entry name" value="Chlorophyllase"/>
    <property type="match status" value="1"/>
</dbReference>
<gene>
    <name evidence="5" type="ORF">C7H19_00290</name>
</gene>